<protein>
    <submittedName>
        <fullName evidence="1">Uncharacterized protein</fullName>
    </submittedName>
</protein>
<dbReference type="AlphaFoldDB" id="A0A9Q0KWK0"/>
<dbReference type="GO" id="GO:0005789">
    <property type="term" value="C:endoplasmic reticulum membrane"/>
    <property type="evidence" value="ECO:0007669"/>
    <property type="project" value="TreeGrafter"/>
</dbReference>
<keyword evidence="2" id="KW-1185">Reference proteome</keyword>
<sequence length="141" mass="15986">MGLWARMHTLQWSTHHGHNLILRKCEEFLSILREFTLLVTLEVLRDLIRLLGGAIPIASTAHDSAGPKMDIVLEEDGKQTGFLALHVEEYAVAILKLLGMPEAERFEMASAARKLGARFSEKRFYDDFKAAIHTVFSHTLR</sequence>
<dbReference type="PANTHER" id="PTHR45919:SF1">
    <property type="entry name" value="GDP-MAN:MAN(3)GLCNAC(2)-PP-DOL ALPHA-1,2-MANNOSYLTRANSFERASE"/>
    <property type="match status" value="1"/>
</dbReference>
<evidence type="ECO:0000313" key="1">
    <source>
        <dbReference type="EMBL" id="KAJ4977559.1"/>
    </source>
</evidence>
<organism evidence="1 2">
    <name type="scientific">Protea cynaroides</name>
    <dbReference type="NCBI Taxonomy" id="273540"/>
    <lineage>
        <taxon>Eukaryota</taxon>
        <taxon>Viridiplantae</taxon>
        <taxon>Streptophyta</taxon>
        <taxon>Embryophyta</taxon>
        <taxon>Tracheophyta</taxon>
        <taxon>Spermatophyta</taxon>
        <taxon>Magnoliopsida</taxon>
        <taxon>Proteales</taxon>
        <taxon>Proteaceae</taxon>
        <taxon>Protea</taxon>
    </lineage>
</organism>
<accession>A0A9Q0KWK0</accession>
<dbReference type="EMBL" id="JAMYWD010000002">
    <property type="protein sequence ID" value="KAJ4977559.1"/>
    <property type="molecule type" value="Genomic_DNA"/>
</dbReference>
<dbReference type="GO" id="GO:0004377">
    <property type="term" value="F:GDP-Man:Man(3)GlcNAc(2)-PP-Dol alpha-1,2-mannosyltransferase activity"/>
    <property type="evidence" value="ECO:0007669"/>
    <property type="project" value="InterPro"/>
</dbReference>
<name>A0A9Q0KWK0_9MAGN</name>
<comment type="caution">
    <text evidence="1">The sequence shown here is derived from an EMBL/GenBank/DDBJ whole genome shotgun (WGS) entry which is preliminary data.</text>
</comment>
<dbReference type="Proteomes" id="UP001141806">
    <property type="component" value="Unassembled WGS sequence"/>
</dbReference>
<gene>
    <name evidence="1" type="ORF">NE237_008339</name>
</gene>
<proteinExistence type="predicted"/>
<dbReference type="OrthoDB" id="1704797at2759"/>
<reference evidence="1" key="1">
    <citation type="journal article" date="2023" name="Plant J.">
        <title>The genome of the king protea, Protea cynaroides.</title>
        <authorList>
            <person name="Chang J."/>
            <person name="Duong T.A."/>
            <person name="Schoeman C."/>
            <person name="Ma X."/>
            <person name="Roodt D."/>
            <person name="Barker N."/>
            <person name="Li Z."/>
            <person name="Van de Peer Y."/>
            <person name="Mizrachi E."/>
        </authorList>
    </citation>
    <scope>NUCLEOTIDE SEQUENCE</scope>
    <source>
        <tissue evidence="1">Young leaves</tissue>
    </source>
</reference>
<dbReference type="InterPro" id="IPR038013">
    <property type="entry name" value="ALG11"/>
</dbReference>
<evidence type="ECO:0000313" key="2">
    <source>
        <dbReference type="Proteomes" id="UP001141806"/>
    </source>
</evidence>
<dbReference type="PANTHER" id="PTHR45919">
    <property type="entry name" value="GDP-MAN:MAN(3)GLCNAC(2)-PP-DOL ALPHA-1,2-MANNOSYLTRANSFERASE"/>
    <property type="match status" value="1"/>
</dbReference>
<dbReference type="GO" id="GO:0006487">
    <property type="term" value="P:protein N-linked glycosylation"/>
    <property type="evidence" value="ECO:0007669"/>
    <property type="project" value="TreeGrafter"/>
</dbReference>